<reference evidence="2" key="1">
    <citation type="submission" date="2016-11" db="EMBL/GenBank/DDBJ databases">
        <authorList>
            <person name="Varghese N."/>
            <person name="Submissions S."/>
        </authorList>
    </citation>
    <scope>NUCLEOTIDE SEQUENCE [LARGE SCALE GENOMIC DNA]</scope>
    <source>
        <strain evidence="2">GAS401</strain>
    </source>
</reference>
<protein>
    <recommendedName>
        <fullName evidence="3">Catalase</fullName>
    </recommendedName>
</protein>
<dbReference type="Proteomes" id="UP000184096">
    <property type="component" value="Chromosome I"/>
</dbReference>
<evidence type="ECO:0000313" key="1">
    <source>
        <dbReference type="EMBL" id="SHN84453.1"/>
    </source>
</evidence>
<organism evidence="1 2">
    <name type="scientific">Bradyrhizobium erythrophlei</name>
    <dbReference type="NCBI Taxonomy" id="1437360"/>
    <lineage>
        <taxon>Bacteria</taxon>
        <taxon>Pseudomonadati</taxon>
        <taxon>Pseudomonadota</taxon>
        <taxon>Alphaproteobacteria</taxon>
        <taxon>Hyphomicrobiales</taxon>
        <taxon>Nitrobacteraceae</taxon>
        <taxon>Bradyrhizobium</taxon>
    </lineage>
</organism>
<proteinExistence type="predicted"/>
<dbReference type="PANTHER" id="PTHR36195">
    <property type="entry name" value="DOMAIN PROTEIN, PUTATIVE (AFU_ORTHOLOGUE AFUA_5G01990)-RELATED-RELATED"/>
    <property type="match status" value="1"/>
</dbReference>
<evidence type="ECO:0008006" key="3">
    <source>
        <dbReference type="Google" id="ProtNLM"/>
    </source>
</evidence>
<accession>A0A1M7UN50</accession>
<keyword evidence="2" id="KW-1185">Reference proteome</keyword>
<dbReference type="CDD" id="cd08152">
    <property type="entry name" value="y4iL_like"/>
    <property type="match status" value="1"/>
</dbReference>
<dbReference type="Gene3D" id="2.40.180.10">
    <property type="entry name" value="Catalase core domain"/>
    <property type="match status" value="1"/>
</dbReference>
<sequence length="375" mass="40914">MNLPSNIKNIRLEAPVRFSPSVERIDADETETTQALIATMRYINERTFADGGHAIRSVHAKTHGILQGHLEVDGELPDELAQGLFAKPGRYPVVMRFSTIPGDILDDSVSTPRGLAIKVIGVEGERLEGSEGDVTQDFLLINGPAFGAPDPKTFLSVVRVLAPTTNRAQRLKKILSAVMRQVQKAIVVVSGHPNTMVATLGGQPETHILGEAFYSQAPLRFGDFIAKIAVAPKSPELKALAQAPLNVNGVPDGLREAVLEFFGKNGGLWEVRAQLCTDTEHMPIENAAVVWSEAISPYRRIARITVKPQLAWSEARSSAVDDGMSFTPWHGLAAHRPLGGIMRVRKAVYEEAKKFRAQGNGRVIQEPHEMVLFGD</sequence>
<dbReference type="InterPro" id="IPR020835">
    <property type="entry name" value="Catalase_sf"/>
</dbReference>
<dbReference type="EMBL" id="LT670849">
    <property type="protein sequence ID" value="SHN84453.1"/>
    <property type="molecule type" value="Genomic_DNA"/>
</dbReference>
<name>A0A1M7UN50_9BRAD</name>
<dbReference type="RefSeq" id="WP_072823297.1">
    <property type="nucleotide sequence ID" value="NZ_LT670849.1"/>
</dbReference>
<dbReference type="PANTHER" id="PTHR36195:SF4">
    <property type="entry name" value="DOMAIN PROTEIN, PUTATIVE (AFU_ORTHOLOGUE AFUA_5G01990)-RELATED"/>
    <property type="match status" value="1"/>
</dbReference>
<dbReference type="AlphaFoldDB" id="A0A1M7UN50"/>
<gene>
    <name evidence="1" type="ORF">SAMN05444170_5900</name>
</gene>
<evidence type="ECO:0000313" key="2">
    <source>
        <dbReference type="Proteomes" id="UP000184096"/>
    </source>
</evidence>
<dbReference type="SUPFAM" id="SSF56634">
    <property type="entry name" value="Heme-dependent catalase-like"/>
    <property type="match status" value="1"/>
</dbReference>
<dbReference type="GO" id="GO:0020037">
    <property type="term" value="F:heme binding"/>
    <property type="evidence" value="ECO:0007669"/>
    <property type="project" value="InterPro"/>
</dbReference>